<dbReference type="EMBL" id="BK016086">
    <property type="protein sequence ID" value="DAF93734.1"/>
    <property type="molecule type" value="Genomic_DNA"/>
</dbReference>
<protein>
    <submittedName>
        <fullName evidence="1">Uncharacterized protein</fullName>
    </submittedName>
</protein>
<organism evidence="1">
    <name type="scientific">Myoviridae sp. ctshb19</name>
    <dbReference type="NCBI Taxonomy" id="2825194"/>
    <lineage>
        <taxon>Viruses</taxon>
        <taxon>Duplodnaviria</taxon>
        <taxon>Heunggongvirae</taxon>
        <taxon>Uroviricota</taxon>
        <taxon>Caudoviricetes</taxon>
    </lineage>
</organism>
<evidence type="ECO:0000313" key="1">
    <source>
        <dbReference type="EMBL" id="DAF93734.1"/>
    </source>
</evidence>
<reference evidence="1" key="1">
    <citation type="journal article" date="2021" name="Proc. Natl. Acad. Sci. U.S.A.">
        <title>A Catalog of Tens of Thousands of Viruses from Human Metagenomes Reveals Hidden Associations with Chronic Diseases.</title>
        <authorList>
            <person name="Tisza M.J."/>
            <person name="Buck C.B."/>
        </authorList>
    </citation>
    <scope>NUCLEOTIDE SEQUENCE</scope>
    <source>
        <strain evidence="1">Ctshb19</strain>
    </source>
</reference>
<name>A0A8S5UH82_9CAUD</name>
<sequence>MIQKSASSHSMVAALATSLLNSRSHTVVSPV</sequence>
<proteinExistence type="predicted"/>
<accession>A0A8S5UH82</accession>